<dbReference type="InterPro" id="IPR018060">
    <property type="entry name" value="HTH_AraC"/>
</dbReference>
<evidence type="ECO:0000256" key="3">
    <source>
        <dbReference type="ARBA" id="ARBA00023163"/>
    </source>
</evidence>
<accession>A0A559KGR4</accession>
<sequence>MYQVLIAEDEVWIRSALTEMIERLDAPFTVVAGAANGEEAWRLLNVYWPNIVITDIMMPEKDGLWLVEQIYDGQLPVVSLVLSGYDNFQYARQAMRYGVTEYMLKPVDEEELLGALNRSLKKLEGLADAHGRVVLLQRFLDRLPELDQQTLMREQSELLEQLNAKTAHPAVGRSLIRMLSVKWNALLQEMDPQFVRIPFPCECTDEKIHQHTKELAEHWIRSSSRHLDSAVKASIKKASDYLQKHFKDEVSLSVVAGHVHMSVSYFSMIFKKTSGVSFVQYINQLRLNEAKSLLLNPELKIYEVAELSGFVSLPYFNRTFKQMEGLSPGDYRKRMGIWT</sequence>
<dbReference type="Gene3D" id="1.10.10.60">
    <property type="entry name" value="Homeodomain-like"/>
    <property type="match status" value="2"/>
</dbReference>
<keyword evidence="2" id="KW-0238">DNA-binding</keyword>
<dbReference type="PROSITE" id="PS00041">
    <property type="entry name" value="HTH_ARAC_FAMILY_1"/>
    <property type="match status" value="1"/>
</dbReference>
<proteinExistence type="predicted"/>
<dbReference type="InterPro" id="IPR011006">
    <property type="entry name" value="CheY-like_superfamily"/>
</dbReference>
<keyword evidence="4" id="KW-0597">Phosphoprotein</keyword>
<keyword evidence="3" id="KW-0804">Transcription</keyword>
<dbReference type="SUPFAM" id="SSF52172">
    <property type="entry name" value="CheY-like"/>
    <property type="match status" value="1"/>
</dbReference>
<dbReference type="GO" id="GO:0043565">
    <property type="term" value="F:sequence-specific DNA binding"/>
    <property type="evidence" value="ECO:0007669"/>
    <property type="project" value="InterPro"/>
</dbReference>
<feature type="modified residue" description="4-aspartylphosphate" evidence="4">
    <location>
        <position position="55"/>
    </location>
</feature>
<dbReference type="InterPro" id="IPR001789">
    <property type="entry name" value="Sig_transdc_resp-reg_receiver"/>
</dbReference>
<dbReference type="InterPro" id="IPR020449">
    <property type="entry name" value="Tscrpt_reg_AraC-type_HTH"/>
</dbReference>
<dbReference type="SUPFAM" id="SSF46689">
    <property type="entry name" value="Homeodomain-like"/>
    <property type="match status" value="2"/>
</dbReference>
<dbReference type="PRINTS" id="PR00032">
    <property type="entry name" value="HTHARAC"/>
</dbReference>
<evidence type="ECO:0000259" key="6">
    <source>
        <dbReference type="PROSITE" id="PS50110"/>
    </source>
</evidence>
<keyword evidence="1" id="KW-0805">Transcription regulation</keyword>
<dbReference type="SMART" id="SM00448">
    <property type="entry name" value="REC"/>
    <property type="match status" value="1"/>
</dbReference>
<name>A0A559KGR4_9BACL</name>
<keyword evidence="8" id="KW-1185">Reference proteome</keyword>
<evidence type="ECO:0000313" key="8">
    <source>
        <dbReference type="Proteomes" id="UP000317036"/>
    </source>
</evidence>
<dbReference type="Gene3D" id="3.40.50.2300">
    <property type="match status" value="1"/>
</dbReference>
<dbReference type="Proteomes" id="UP000317036">
    <property type="component" value="Unassembled WGS sequence"/>
</dbReference>
<dbReference type="PANTHER" id="PTHR43280:SF28">
    <property type="entry name" value="HTH-TYPE TRANSCRIPTIONAL ACTIVATOR RHAS"/>
    <property type="match status" value="1"/>
</dbReference>
<dbReference type="CDD" id="cd17536">
    <property type="entry name" value="REC_YesN-like"/>
    <property type="match status" value="1"/>
</dbReference>
<dbReference type="AlphaFoldDB" id="A0A559KGR4"/>
<evidence type="ECO:0000256" key="1">
    <source>
        <dbReference type="ARBA" id="ARBA00023015"/>
    </source>
</evidence>
<evidence type="ECO:0000259" key="5">
    <source>
        <dbReference type="PROSITE" id="PS01124"/>
    </source>
</evidence>
<evidence type="ECO:0000256" key="4">
    <source>
        <dbReference type="PROSITE-ProRule" id="PRU00169"/>
    </source>
</evidence>
<dbReference type="InterPro" id="IPR018062">
    <property type="entry name" value="HTH_AraC-typ_CS"/>
</dbReference>
<dbReference type="GO" id="GO:0003700">
    <property type="term" value="F:DNA-binding transcription factor activity"/>
    <property type="evidence" value="ECO:0007669"/>
    <property type="project" value="InterPro"/>
</dbReference>
<feature type="domain" description="Response regulatory" evidence="6">
    <location>
        <begin position="3"/>
        <end position="120"/>
    </location>
</feature>
<dbReference type="PROSITE" id="PS01124">
    <property type="entry name" value="HTH_ARAC_FAMILY_2"/>
    <property type="match status" value="1"/>
</dbReference>
<dbReference type="Pfam" id="PF00072">
    <property type="entry name" value="Response_reg"/>
    <property type="match status" value="1"/>
</dbReference>
<dbReference type="PROSITE" id="PS50110">
    <property type="entry name" value="RESPONSE_REGULATORY"/>
    <property type="match status" value="1"/>
</dbReference>
<evidence type="ECO:0000256" key="2">
    <source>
        <dbReference type="ARBA" id="ARBA00023125"/>
    </source>
</evidence>
<dbReference type="SMART" id="SM00342">
    <property type="entry name" value="HTH_ARAC"/>
    <property type="match status" value="1"/>
</dbReference>
<protein>
    <submittedName>
        <fullName evidence="7">Helix-turn-helix domain-containing protein</fullName>
    </submittedName>
</protein>
<feature type="domain" description="HTH araC/xylS-type" evidence="5">
    <location>
        <begin position="236"/>
        <end position="334"/>
    </location>
</feature>
<dbReference type="EMBL" id="VNJI01000003">
    <property type="protein sequence ID" value="TVY11312.1"/>
    <property type="molecule type" value="Genomic_DNA"/>
</dbReference>
<dbReference type="Pfam" id="PF12833">
    <property type="entry name" value="HTH_18"/>
    <property type="match status" value="1"/>
</dbReference>
<dbReference type="RefSeq" id="WP_144843238.1">
    <property type="nucleotide sequence ID" value="NZ_VNJI01000003.1"/>
</dbReference>
<dbReference type="GO" id="GO:0000160">
    <property type="term" value="P:phosphorelay signal transduction system"/>
    <property type="evidence" value="ECO:0007669"/>
    <property type="project" value="InterPro"/>
</dbReference>
<dbReference type="OrthoDB" id="159632at2"/>
<evidence type="ECO:0000313" key="7">
    <source>
        <dbReference type="EMBL" id="TVY11312.1"/>
    </source>
</evidence>
<dbReference type="PANTHER" id="PTHR43280">
    <property type="entry name" value="ARAC-FAMILY TRANSCRIPTIONAL REGULATOR"/>
    <property type="match status" value="1"/>
</dbReference>
<dbReference type="InterPro" id="IPR009057">
    <property type="entry name" value="Homeodomain-like_sf"/>
</dbReference>
<reference evidence="7 8" key="1">
    <citation type="submission" date="2019-07" db="EMBL/GenBank/DDBJ databases">
        <authorList>
            <person name="Kim J."/>
        </authorList>
    </citation>
    <scope>NUCLEOTIDE SEQUENCE [LARGE SCALE GENOMIC DNA]</scope>
    <source>
        <strain evidence="7 8">JC52</strain>
    </source>
</reference>
<organism evidence="7 8">
    <name type="scientific">Paenibacillus cremeus</name>
    <dbReference type="NCBI Taxonomy" id="2163881"/>
    <lineage>
        <taxon>Bacteria</taxon>
        <taxon>Bacillati</taxon>
        <taxon>Bacillota</taxon>
        <taxon>Bacilli</taxon>
        <taxon>Bacillales</taxon>
        <taxon>Paenibacillaceae</taxon>
        <taxon>Paenibacillus</taxon>
    </lineage>
</organism>
<gene>
    <name evidence="7" type="ORF">FPZ49_03505</name>
</gene>
<comment type="caution">
    <text evidence="7">The sequence shown here is derived from an EMBL/GenBank/DDBJ whole genome shotgun (WGS) entry which is preliminary data.</text>
</comment>